<evidence type="ECO:0000313" key="1">
    <source>
        <dbReference type="EMBL" id="DAE17384.1"/>
    </source>
</evidence>
<dbReference type="EMBL" id="BK015639">
    <property type="protein sequence ID" value="DAE17384.1"/>
    <property type="molecule type" value="Genomic_DNA"/>
</dbReference>
<accession>A0A8S5QE84</accession>
<reference evidence="1" key="1">
    <citation type="journal article" date="2021" name="Proc. Natl. Acad. Sci. U.S.A.">
        <title>A Catalog of Tens of Thousands of Viruses from Human Metagenomes Reveals Hidden Associations with Chronic Diseases.</title>
        <authorList>
            <person name="Tisza M.J."/>
            <person name="Buck C.B."/>
        </authorList>
    </citation>
    <scope>NUCLEOTIDE SEQUENCE</scope>
    <source>
        <strain evidence="1">Ctr2f5</strain>
    </source>
</reference>
<protein>
    <submittedName>
        <fullName evidence="1">Uncharacterized protein</fullName>
    </submittedName>
</protein>
<organism evidence="1">
    <name type="scientific">Siphoviridae sp. ctr2f5</name>
    <dbReference type="NCBI Taxonomy" id="2825684"/>
    <lineage>
        <taxon>Viruses</taxon>
        <taxon>Duplodnaviria</taxon>
        <taxon>Heunggongvirae</taxon>
        <taxon>Uroviricota</taxon>
        <taxon>Caudoviricetes</taxon>
    </lineage>
</organism>
<sequence length="30" mass="3535">MKIKPYPIIQSLCIVCCTLCQYLRICQFNV</sequence>
<proteinExistence type="predicted"/>
<name>A0A8S5QE84_9CAUD</name>